<evidence type="ECO:0000313" key="3">
    <source>
        <dbReference type="Proteomes" id="UP000034293"/>
    </source>
</evidence>
<dbReference type="AlphaFoldDB" id="A0A0G0SEF9"/>
<dbReference type="PANTHER" id="PTHR35800">
    <property type="entry name" value="PROTEIN JAG"/>
    <property type="match status" value="1"/>
</dbReference>
<dbReference type="Pfam" id="PF13083">
    <property type="entry name" value="KH_KhpA-B"/>
    <property type="match status" value="1"/>
</dbReference>
<dbReference type="InterPro" id="IPR015946">
    <property type="entry name" value="KH_dom-like_a/b"/>
</dbReference>
<dbReference type="SUPFAM" id="SSF82708">
    <property type="entry name" value="R3H domain"/>
    <property type="match status" value="1"/>
</dbReference>
<evidence type="ECO:0000313" key="2">
    <source>
        <dbReference type="EMBL" id="KKR63224.1"/>
    </source>
</evidence>
<comment type="caution">
    <text evidence="2">The sequence shown here is derived from an EMBL/GenBank/DDBJ whole genome shotgun (WGS) entry which is preliminary data.</text>
</comment>
<dbReference type="GO" id="GO:0003723">
    <property type="term" value="F:RNA binding"/>
    <property type="evidence" value="ECO:0007669"/>
    <property type="project" value="InterPro"/>
</dbReference>
<reference evidence="2 3" key="1">
    <citation type="journal article" date="2015" name="Nature">
        <title>rRNA introns, odd ribosomes, and small enigmatic genomes across a large radiation of phyla.</title>
        <authorList>
            <person name="Brown C.T."/>
            <person name="Hug L.A."/>
            <person name="Thomas B.C."/>
            <person name="Sharon I."/>
            <person name="Castelle C.J."/>
            <person name="Singh A."/>
            <person name="Wilkins M.J."/>
            <person name="Williams K.H."/>
            <person name="Banfield J.F."/>
        </authorList>
    </citation>
    <scope>NUCLEOTIDE SEQUENCE [LARGE SCALE GENOMIC DNA]</scope>
</reference>
<dbReference type="EMBL" id="LBZA01000029">
    <property type="protein sequence ID" value="KKR63224.1"/>
    <property type="molecule type" value="Genomic_DNA"/>
</dbReference>
<proteinExistence type="predicted"/>
<dbReference type="Pfam" id="PF01424">
    <property type="entry name" value="R3H"/>
    <property type="match status" value="1"/>
</dbReference>
<dbReference type="Proteomes" id="UP000034293">
    <property type="component" value="Unassembled WGS sequence"/>
</dbReference>
<dbReference type="CDD" id="cd02414">
    <property type="entry name" value="KH-II_Jag"/>
    <property type="match status" value="1"/>
</dbReference>
<dbReference type="PROSITE" id="PS51061">
    <property type="entry name" value="R3H"/>
    <property type="match status" value="1"/>
</dbReference>
<name>A0A0G0SEF9_9BACT</name>
<dbReference type="Gene3D" id="3.30.1370.50">
    <property type="entry name" value="R3H-like domain"/>
    <property type="match status" value="1"/>
</dbReference>
<organism evidence="2 3">
    <name type="scientific">Candidatus Woesebacteria bacterium GW2011_GWA1_40_43</name>
    <dbReference type="NCBI Taxonomy" id="1618553"/>
    <lineage>
        <taxon>Bacteria</taxon>
        <taxon>Candidatus Woeseibacteriota</taxon>
    </lineage>
</organism>
<sequence length="153" mass="17083">MKEKTEILKEVVNELFSLMATDVKSSVSFNEGDEIFTVDIDAGDATGLLIGKRGETLLSIQNVLSVLFKQKTGEWSKIVVNVGDYRQKEEEYLKGLATTTAQRAIETGAAQNLYNLKAWQRRIVHMALADNKDVETTSEGEGEERFLIISPKK</sequence>
<dbReference type="InterPro" id="IPR038008">
    <property type="entry name" value="Jag_KH"/>
</dbReference>
<dbReference type="PANTHER" id="PTHR35800:SF1">
    <property type="entry name" value="RNA-BINDING PROTEIN KHPB"/>
    <property type="match status" value="1"/>
</dbReference>
<evidence type="ECO:0000259" key="1">
    <source>
        <dbReference type="PROSITE" id="PS51061"/>
    </source>
</evidence>
<dbReference type="InterPro" id="IPR039247">
    <property type="entry name" value="KhpB"/>
</dbReference>
<protein>
    <submittedName>
        <fullName evidence="2">Single-stranded nucleic acid binding R3H domain protein</fullName>
    </submittedName>
</protein>
<dbReference type="Gene3D" id="3.30.300.20">
    <property type="match status" value="1"/>
</dbReference>
<gene>
    <name evidence="2" type="ORF">UU02_C0029G0002</name>
</gene>
<feature type="domain" description="R3H" evidence="1">
    <location>
        <begin position="87"/>
        <end position="153"/>
    </location>
</feature>
<accession>A0A0G0SEF9</accession>
<dbReference type="InterPro" id="IPR036867">
    <property type="entry name" value="R3H_dom_sf"/>
</dbReference>
<dbReference type="InterPro" id="IPR001374">
    <property type="entry name" value="R3H_dom"/>
</dbReference>
<dbReference type="SMART" id="SM00393">
    <property type="entry name" value="R3H"/>
    <property type="match status" value="1"/>
</dbReference>